<feature type="transmembrane region" description="Helical" evidence="7">
    <location>
        <begin position="149"/>
        <end position="171"/>
    </location>
</feature>
<feature type="transmembrane region" description="Helical" evidence="7">
    <location>
        <begin position="382"/>
        <end position="402"/>
    </location>
</feature>
<feature type="domain" description="Major facilitator superfamily (MFS) profile" evidence="8">
    <location>
        <begin position="226"/>
        <end position="410"/>
    </location>
</feature>
<evidence type="ECO:0000259" key="8">
    <source>
        <dbReference type="PROSITE" id="PS50850"/>
    </source>
</evidence>
<evidence type="ECO:0000256" key="2">
    <source>
        <dbReference type="ARBA" id="ARBA00022448"/>
    </source>
</evidence>
<keyword evidence="10" id="KW-1185">Reference proteome</keyword>
<dbReference type="GO" id="GO:0022857">
    <property type="term" value="F:transmembrane transporter activity"/>
    <property type="evidence" value="ECO:0007669"/>
    <property type="project" value="InterPro"/>
</dbReference>
<evidence type="ECO:0000256" key="6">
    <source>
        <dbReference type="ARBA" id="ARBA00023136"/>
    </source>
</evidence>
<feature type="transmembrane region" description="Helical" evidence="7">
    <location>
        <begin position="351"/>
        <end position="370"/>
    </location>
</feature>
<proteinExistence type="predicted"/>
<dbReference type="CDD" id="cd06173">
    <property type="entry name" value="MFS_MefA_like"/>
    <property type="match status" value="1"/>
</dbReference>
<feature type="transmembrane region" description="Helical" evidence="7">
    <location>
        <begin position="103"/>
        <end position="128"/>
    </location>
</feature>
<evidence type="ECO:0000256" key="4">
    <source>
        <dbReference type="ARBA" id="ARBA00022692"/>
    </source>
</evidence>
<feature type="transmembrane region" description="Helical" evidence="7">
    <location>
        <begin position="225"/>
        <end position="250"/>
    </location>
</feature>
<dbReference type="Pfam" id="PF05977">
    <property type="entry name" value="MFS_3"/>
    <property type="match status" value="1"/>
</dbReference>
<keyword evidence="2" id="KW-0813">Transport</keyword>
<dbReference type="SUPFAM" id="SSF103473">
    <property type="entry name" value="MFS general substrate transporter"/>
    <property type="match status" value="1"/>
</dbReference>
<evidence type="ECO:0000313" key="9">
    <source>
        <dbReference type="EMBL" id="SMC16394.1"/>
    </source>
</evidence>
<dbReference type="OrthoDB" id="9775268at2"/>
<dbReference type="PROSITE" id="PS50850">
    <property type="entry name" value="MFS"/>
    <property type="match status" value="1"/>
</dbReference>
<evidence type="ECO:0000256" key="7">
    <source>
        <dbReference type="SAM" id="Phobius"/>
    </source>
</evidence>
<keyword evidence="5 7" id="KW-1133">Transmembrane helix</keyword>
<dbReference type="PANTHER" id="PTHR43266:SF2">
    <property type="entry name" value="MAJOR FACILITATOR SUPERFAMILY (MFS) PROFILE DOMAIN-CONTAINING PROTEIN"/>
    <property type="match status" value="1"/>
</dbReference>
<evidence type="ECO:0000256" key="3">
    <source>
        <dbReference type="ARBA" id="ARBA00022475"/>
    </source>
</evidence>
<dbReference type="EMBL" id="FWXH01000002">
    <property type="protein sequence ID" value="SMC16394.1"/>
    <property type="molecule type" value="Genomic_DNA"/>
</dbReference>
<organism evidence="9 10">
    <name type="scientific">Clostridium acidisoli DSM 12555</name>
    <dbReference type="NCBI Taxonomy" id="1121291"/>
    <lineage>
        <taxon>Bacteria</taxon>
        <taxon>Bacillati</taxon>
        <taxon>Bacillota</taxon>
        <taxon>Clostridia</taxon>
        <taxon>Eubacteriales</taxon>
        <taxon>Clostridiaceae</taxon>
        <taxon>Clostridium</taxon>
    </lineage>
</organism>
<name>A0A1W1WXM2_9CLOT</name>
<dbReference type="Proteomes" id="UP000192468">
    <property type="component" value="Unassembled WGS sequence"/>
</dbReference>
<keyword evidence="3" id="KW-1003">Cell membrane</keyword>
<evidence type="ECO:0000256" key="1">
    <source>
        <dbReference type="ARBA" id="ARBA00004651"/>
    </source>
</evidence>
<comment type="subcellular location">
    <subcellularLocation>
        <location evidence="1">Cell membrane</location>
        <topology evidence="1">Multi-pass membrane protein</topology>
    </subcellularLocation>
</comment>
<dbReference type="PANTHER" id="PTHR43266">
    <property type="entry name" value="MACROLIDE-EFFLUX PROTEIN"/>
    <property type="match status" value="1"/>
</dbReference>
<keyword evidence="4 7" id="KW-0812">Transmembrane</keyword>
<dbReference type="InterPro" id="IPR020846">
    <property type="entry name" value="MFS_dom"/>
</dbReference>
<gene>
    <name evidence="9" type="ORF">SAMN02745134_00068</name>
</gene>
<feature type="transmembrane region" description="Helical" evidence="7">
    <location>
        <begin position="317"/>
        <end position="339"/>
    </location>
</feature>
<dbReference type="AlphaFoldDB" id="A0A1W1WXM2"/>
<feature type="transmembrane region" description="Helical" evidence="7">
    <location>
        <begin position="290"/>
        <end position="311"/>
    </location>
</feature>
<reference evidence="9 10" key="1">
    <citation type="submission" date="2017-04" db="EMBL/GenBank/DDBJ databases">
        <authorList>
            <person name="Afonso C.L."/>
            <person name="Miller P.J."/>
            <person name="Scott M.A."/>
            <person name="Spackman E."/>
            <person name="Goraichik I."/>
            <person name="Dimitrov K.M."/>
            <person name="Suarez D.L."/>
            <person name="Swayne D.E."/>
        </authorList>
    </citation>
    <scope>NUCLEOTIDE SEQUENCE [LARGE SCALE GENOMIC DNA]</scope>
    <source>
        <strain evidence="9 10">DSM 12555</strain>
    </source>
</reference>
<feature type="transmembrane region" description="Helical" evidence="7">
    <location>
        <begin position="77"/>
        <end position="97"/>
    </location>
</feature>
<dbReference type="Gene3D" id="1.20.1250.20">
    <property type="entry name" value="MFS general substrate transporter like domains"/>
    <property type="match status" value="1"/>
</dbReference>
<dbReference type="GO" id="GO:0005886">
    <property type="term" value="C:plasma membrane"/>
    <property type="evidence" value="ECO:0007669"/>
    <property type="project" value="UniProtKB-SubCell"/>
</dbReference>
<feature type="transmembrane region" description="Helical" evidence="7">
    <location>
        <begin position="177"/>
        <end position="196"/>
    </location>
</feature>
<feature type="transmembrane region" description="Helical" evidence="7">
    <location>
        <begin position="12"/>
        <end position="38"/>
    </location>
</feature>
<accession>A0A1W1WXM2</accession>
<evidence type="ECO:0000313" key="10">
    <source>
        <dbReference type="Proteomes" id="UP000192468"/>
    </source>
</evidence>
<feature type="transmembrane region" description="Helical" evidence="7">
    <location>
        <begin position="262"/>
        <end position="283"/>
    </location>
</feature>
<keyword evidence="6 7" id="KW-0472">Membrane</keyword>
<dbReference type="InterPro" id="IPR010290">
    <property type="entry name" value="TM_effector"/>
</dbReference>
<sequence>MKKYNLLKNKNFMLLWCGHSISGLGDQVYSIAIMWYVMLVTGSTIQMGISLIFTQVPVLIFSTFAGVIADRANRKRILIICDVISSILIGSVFIISLNNKLSISAIYIISFLTSSTGAFFSPSISAVIQSIVKREDLPKANSMNKITSSIYGMVGPSIAGILIALVGVKILFLINSISFLVSALCEVFVAVPIVTAEDKTIETNLFNKFLKDAKEGFLYCKKIKVIFYFMIIAGCIDNFLTAPLNIYIPIYSSKILKLNSSAYGIFMGVLAVGGIFSSILFPFISKKGNLYHKLTAAVIGEGLFMITFGLSKNFVEVLISLALIGFSNAMANINLNLLMQLLVPNRIMGRVGSIFNVMATITIPLGYFAGGVASTKFPLSPLILLSGVLVTIAGISTIKITFKESVKISA</sequence>
<dbReference type="STRING" id="1121291.SAMN02745134_00068"/>
<dbReference type="InterPro" id="IPR036259">
    <property type="entry name" value="MFS_trans_sf"/>
</dbReference>
<dbReference type="RefSeq" id="WP_084113294.1">
    <property type="nucleotide sequence ID" value="NZ_FWXH01000002.1"/>
</dbReference>
<evidence type="ECO:0000256" key="5">
    <source>
        <dbReference type="ARBA" id="ARBA00022989"/>
    </source>
</evidence>
<feature type="transmembrane region" description="Helical" evidence="7">
    <location>
        <begin position="44"/>
        <end position="65"/>
    </location>
</feature>
<protein>
    <submittedName>
        <fullName evidence="9">MFS-type transporter involved in bile tolerance, Atg22 family</fullName>
    </submittedName>
</protein>